<evidence type="ECO:0000256" key="5">
    <source>
        <dbReference type="ARBA" id="ARBA00022737"/>
    </source>
</evidence>
<evidence type="ECO:0000256" key="10">
    <source>
        <dbReference type="SAM" id="MobiDB-lite"/>
    </source>
</evidence>
<dbReference type="CDD" id="cd23509">
    <property type="entry name" value="Gnk2-like"/>
    <property type="match status" value="1"/>
</dbReference>
<feature type="domain" description="JmjC" evidence="12">
    <location>
        <begin position="596"/>
        <end position="882"/>
    </location>
</feature>
<evidence type="ECO:0000256" key="6">
    <source>
        <dbReference type="ARBA" id="ARBA00023180"/>
    </source>
</evidence>
<feature type="domain" description="RING-type" evidence="11">
    <location>
        <begin position="222"/>
        <end position="267"/>
    </location>
</feature>
<keyword evidence="4" id="KW-0732">Signal</keyword>
<dbReference type="PROSITE" id="PS50089">
    <property type="entry name" value="ZF_RING_2"/>
    <property type="match status" value="1"/>
</dbReference>
<accession>A0A816N798</accession>
<dbReference type="Gene3D" id="3.30.430.20">
    <property type="entry name" value="Gnk2 domain, C-X8-C-X2-C motif"/>
    <property type="match status" value="1"/>
</dbReference>
<dbReference type="SUPFAM" id="SSF51197">
    <property type="entry name" value="Clavaminate synthase-like"/>
    <property type="match status" value="1"/>
</dbReference>
<name>A0A816N798_BRANA</name>
<evidence type="ECO:0000259" key="13">
    <source>
        <dbReference type="PROSITE" id="PS51473"/>
    </source>
</evidence>
<keyword evidence="8" id="KW-0863">Zinc-finger</keyword>
<dbReference type="PROSITE" id="PS51473">
    <property type="entry name" value="GNK2"/>
    <property type="match status" value="1"/>
</dbReference>
<dbReference type="PANTHER" id="PTHR12549:SF42">
    <property type="entry name" value="LYSINE-SPECIFIC DEMETHYLASE JMJ28"/>
    <property type="match status" value="1"/>
</dbReference>
<evidence type="ECO:0000256" key="1">
    <source>
        <dbReference type="ARBA" id="ARBA00004123"/>
    </source>
</evidence>
<evidence type="ECO:0000259" key="11">
    <source>
        <dbReference type="PROSITE" id="PS50089"/>
    </source>
</evidence>
<dbReference type="Proteomes" id="UP001295469">
    <property type="component" value="Chromosome C07"/>
</dbReference>
<keyword evidence="3" id="KW-0479">Metal-binding</keyword>
<dbReference type="FunFam" id="3.30.430.20:FF:000009">
    <property type="entry name" value="Cysteine-rich receptor-like protein kinase 28"/>
    <property type="match status" value="1"/>
</dbReference>
<keyword evidence="6" id="KW-0325">Glycoprotein</keyword>
<evidence type="ECO:0000259" key="12">
    <source>
        <dbReference type="PROSITE" id="PS51184"/>
    </source>
</evidence>
<dbReference type="GO" id="GO:0005634">
    <property type="term" value="C:nucleus"/>
    <property type="evidence" value="ECO:0007669"/>
    <property type="project" value="UniProtKB-SubCell"/>
</dbReference>
<dbReference type="InterPro" id="IPR014977">
    <property type="entry name" value="WRC_dom"/>
</dbReference>
<dbReference type="GO" id="GO:0032454">
    <property type="term" value="F:histone H3K9 demethylase activity"/>
    <property type="evidence" value="ECO:0007669"/>
    <property type="project" value="InterPro"/>
</dbReference>
<dbReference type="GO" id="GO:0008270">
    <property type="term" value="F:zinc ion binding"/>
    <property type="evidence" value="ECO:0007669"/>
    <property type="project" value="UniProtKB-KW"/>
</dbReference>
<comment type="subcellular location">
    <subcellularLocation>
        <location evidence="1">Nucleus</location>
    </subcellularLocation>
</comment>
<dbReference type="EMBL" id="HG994371">
    <property type="protein sequence ID" value="CAF2026134.1"/>
    <property type="molecule type" value="Genomic_DNA"/>
</dbReference>
<evidence type="ECO:0000256" key="8">
    <source>
        <dbReference type="PROSITE-ProRule" id="PRU00175"/>
    </source>
</evidence>
<sequence length="1103" mass="124848">SRSLSEFRQFLVRMSENEAVPDEFRCSRSDGKQWRCKRRALEGKKMCETHTSQLTLKRSKQKAAEPTRSRRGDEASEIEREGLGRSKKKRERAEAVDEAVRKMKLKRGDLQLDLIRMALKRESEKKKKKKKKRKEISVNKRFGDFVGEELTKVLPYGIMAISPPSPTTSNVSSPSPCDVRVGEEPVSLTKRRFRSKNIEPLPFGKMQVVPLKGNLVKAKKRCHWCGTRGFEDLVSCLSCEREFFCVDCIEKRNKGSKEEVGKKCPVCCGTCRCKACSATISGVTECKDSRKVRSDIDRVLHLHYAVCMLLPVLKQINAEDKVEVNLTEPQIHSSDLTSDQQELCCSSHDCAVVDSQKMCTRSSSVLRLSSDQDCNQRSLSKKVGLVKCSNGVESCKQSLKKALVDWKREKVKRCSNNLSLRTLFSLELTSKLEISAEEIISCYELPETLDKHLACPFCLGKEKPSTSSDSRLKEASRRREEKSDNFLYYPTVMDFQQNNLEHFQTHWSKGHPIIVRSVLKRGSSLNWDPIALFCSYLKKSNSKTGNTTDCMDWFEVDIGVKLVFLGSLRGEAETNTCQERLKLEGWLSSSLFEEQFPNHFAEILRILPIPYYMDPKRGLLNIAAGLPDVIQAPNLGPCLNISYRSGEEYAKPDYVKKLGFETCDMVDILLHVTETVVSTKQICRIRKLMQNIGKVRSKNPERKEESRFCRGKKQDRIDTSYAQRDWSDDSSSSDSESSQHRLGSSEFKVEERESCNDSCEEGSLSSSCGAQWDVFRIQDVSKLLEYIKNHCLELVPMDSSKEQVSHPLLEQSYYLDEYHKARLKEEFDVEPWSFNQCVGEAVIVPAGCPYQNRKNKSCVNVALNFLSPEHVAESIKLVDELNQLPRSVKKKANKIEVDIYVFGPKHICSNRGNFTVNSTFAGNLNRLISSLSSLTSQPYGFYNLTSGSGESAYAIGLCRREVKRDACLSCIQTAGTNLTEQCQRSKQAVIYFTHCMFRYSNGTIYGRKETSPTQAFVSGTPISNNRDEFERLQRVLLDRLKGMAAAGGPNRKYAQGNGTASPGYGRFYGSAHRYCHSCSNSSCCVICGFAMLGLEVEEEQVWK</sequence>
<evidence type="ECO:0000259" key="14">
    <source>
        <dbReference type="PROSITE" id="PS51667"/>
    </source>
</evidence>
<dbReference type="InterPro" id="IPR002902">
    <property type="entry name" value="GNK2"/>
</dbReference>
<feature type="domain" description="WRC" evidence="14">
    <location>
        <begin position="20"/>
        <end position="66"/>
    </location>
</feature>
<organism evidence="15">
    <name type="scientific">Brassica napus</name>
    <name type="common">Rape</name>
    <dbReference type="NCBI Taxonomy" id="3708"/>
    <lineage>
        <taxon>Eukaryota</taxon>
        <taxon>Viridiplantae</taxon>
        <taxon>Streptophyta</taxon>
        <taxon>Embryophyta</taxon>
        <taxon>Tracheophyta</taxon>
        <taxon>Spermatophyta</taxon>
        <taxon>Magnoliopsida</taxon>
        <taxon>eudicotyledons</taxon>
        <taxon>Gunneridae</taxon>
        <taxon>Pentapetalae</taxon>
        <taxon>rosids</taxon>
        <taxon>malvids</taxon>
        <taxon>Brassicales</taxon>
        <taxon>Brassicaceae</taxon>
        <taxon>Brassiceae</taxon>
        <taxon>Brassica</taxon>
    </lineage>
</organism>
<protein>
    <submittedName>
        <fullName evidence="15">(rape) hypothetical protein</fullName>
    </submittedName>
</protein>
<gene>
    <name evidence="15" type="ORF">DARMORV10_C07P51180.1</name>
</gene>
<evidence type="ECO:0000256" key="4">
    <source>
        <dbReference type="ARBA" id="ARBA00022729"/>
    </source>
</evidence>
<dbReference type="InterPro" id="IPR045109">
    <property type="entry name" value="LSDs-like"/>
</dbReference>
<dbReference type="InterPro" id="IPR001841">
    <property type="entry name" value="Znf_RING"/>
</dbReference>
<dbReference type="SMART" id="SM00558">
    <property type="entry name" value="JmjC"/>
    <property type="match status" value="1"/>
</dbReference>
<feature type="domain" description="Gnk2-homologous" evidence="13">
    <location>
        <begin position="902"/>
        <end position="1004"/>
    </location>
</feature>
<dbReference type="InterPro" id="IPR003347">
    <property type="entry name" value="JmjC_dom"/>
</dbReference>
<evidence type="ECO:0000256" key="2">
    <source>
        <dbReference type="ARBA" id="ARBA00006801"/>
    </source>
</evidence>
<feature type="region of interest" description="Disordered" evidence="10">
    <location>
        <begin position="45"/>
        <end position="95"/>
    </location>
</feature>
<reference evidence="15" key="1">
    <citation type="submission" date="2021-01" db="EMBL/GenBank/DDBJ databases">
        <authorList>
            <consortium name="Genoscope - CEA"/>
            <person name="William W."/>
        </authorList>
    </citation>
    <scope>NUCLEOTIDE SEQUENCE</scope>
</reference>
<evidence type="ECO:0000313" key="15">
    <source>
        <dbReference type="EMBL" id="CAF2026134.1"/>
    </source>
</evidence>
<dbReference type="Pfam" id="PF02373">
    <property type="entry name" value="JmjC"/>
    <property type="match status" value="1"/>
</dbReference>
<dbReference type="PANTHER" id="PTHR12549">
    <property type="entry name" value="JMJC DOMAIN-CONTAINING HISTONE DEMETHYLATION PROTEIN"/>
    <property type="match status" value="1"/>
</dbReference>
<proteinExistence type="inferred from homology"/>
<dbReference type="PROSITE" id="PS51184">
    <property type="entry name" value="JMJC"/>
    <property type="match status" value="1"/>
</dbReference>
<feature type="region of interest" description="Disordered" evidence="10">
    <location>
        <begin position="720"/>
        <end position="749"/>
    </location>
</feature>
<dbReference type="Gene3D" id="2.60.120.650">
    <property type="entry name" value="Cupin"/>
    <property type="match status" value="1"/>
</dbReference>
<dbReference type="PROSITE" id="PS51667">
    <property type="entry name" value="WRC"/>
    <property type="match status" value="1"/>
</dbReference>
<evidence type="ECO:0000256" key="9">
    <source>
        <dbReference type="PROSITE-ProRule" id="PRU01002"/>
    </source>
</evidence>
<evidence type="ECO:0000256" key="3">
    <source>
        <dbReference type="ARBA" id="ARBA00022723"/>
    </source>
</evidence>
<comment type="caution">
    <text evidence="9">Lacks conserved residue(s) required for the propagation of feature annotation.</text>
</comment>
<comment type="similarity">
    <text evidence="2">Belongs to the JARID1 histone demethylase family.</text>
</comment>
<dbReference type="Pfam" id="PF08879">
    <property type="entry name" value="WRC"/>
    <property type="match status" value="1"/>
</dbReference>
<feature type="compositionally biased region" description="Basic and acidic residues" evidence="10">
    <location>
        <begin position="62"/>
        <end position="84"/>
    </location>
</feature>
<keyword evidence="8" id="KW-0862">Zinc</keyword>
<keyword evidence="7" id="KW-0539">Nucleus</keyword>
<dbReference type="InterPro" id="IPR038408">
    <property type="entry name" value="GNK2_sf"/>
</dbReference>
<dbReference type="Pfam" id="PF01657">
    <property type="entry name" value="Stress-antifung"/>
    <property type="match status" value="1"/>
</dbReference>
<evidence type="ECO:0000256" key="7">
    <source>
        <dbReference type="ARBA" id="ARBA00023242"/>
    </source>
</evidence>
<feature type="non-terminal residue" evidence="15">
    <location>
        <position position="1103"/>
    </location>
</feature>
<dbReference type="AlphaFoldDB" id="A0A816N798"/>
<keyword evidence="5" id="KW-0677">Repeat</keyword>